<accession>A0A8X6IQD0</accession>
<dbReference type="OrthoDB" id="6414002at2759"/>
<keyword evidence="1" id="KW-0808">Transferase</keyword>
<evidence type="ECO:0000313" key="1">
    <source>
        <dbReference type="EMBL" id="GFQ98927.1"/>
    </source>
</evidence>
<reference evidence="1" key="1">
    <citation type="submission" date="2020-07" db="EMBL/GenBank/DDBJ databases">
        <title>Multicomponent nature underlies the extraordinary mechanical properties of spider dragline silk.</title>
        <authorList>
            <person name="Kono N."/>
            <person name="Nakamura H."/>
            <person name="Mori M."/>
            <person name="Yoshida Y."/>
            <person name="Ohtoshi R."/>
            <person name="Malay A.D."/>
            <person name="Moran D.A.P."/>
            <person name="Tomita M."/>
            <person name="Numata K."/>
            <person name="Arakawa K."/>
        </authorList>
    </citation>
    <scope>NUCLEOTIDE SEQUENCE</scope>
</reference>
<sequence length="91" mass="10699">MANNLPTIPAFAPGTNPPESWRHWKEEFEDYLEALRYSEAPEETKTARFRHLCGEELTKQLRAFDLKPNDDCGSVTLQQVLQEFDKYFLDY</sequence>
<dbReference type="AlphaFoldDB" id="A0A8X6IQD0"/>
<dbReference type="EMBL" id="BMAO01005081">
    <property type="protein sequence ID" value="GFQ98927.1"/>
    <property type="molecule type" value="Genomic_DNA"/>
</dbReference>
<proteinExistence type="predicted"/>
<evidence type="ECO:0000313" key="2">
    <source>
        <dbReference type="Proteomes" id="UP000887116"/>
    </source>
</evidence>
<gene>
    <name evidence="1" type="primary">X975_12067</name>
    <name evidence="1" type="ORF">TNCT_703981</name>
</gene>
<protein>
    <submittedName>
        <fullName evidence="1">Reverse transcriptase domain-containing protein</fullName>
    </submittedName>
</protein>
<keyword evidence="1" id="KW-0695">RNA-directed DNA polymerase</keyword>
<comment type="caution">
    <text evidence="1">The sequence shown here is derived from an EMBL/GenBank/DDBJ whole genome shotgun (WGS) entry which is preliminary data.</text>
</comment>
<name>A0A8X6IQD0_TRICU</name>
<keyword evidence="1" id="KW-0548">Nucleotidyltransferase</keyword>
<keyword evidence="2" id="KW-1185">Reference proteome</keyword>
<dbReference type="Proteomes" id="UP000887116">
    <property type="component" value="Unassembled WGS sequence"/>
</dbReference>
<dbReference type="GO" id="GO:0003964">
    <property type="term" value="F:RNA-directed DNA polymerase activity"/>
    <property type="evidence" value="ECO:0007669"/>
    <property type="project" value="UniProtKB-KW"/>
</dbReference>
<organism evidence="1 2">
    <name type="scientific">Trichonephila clavata</name>
    <name type="common">Joro spider</name>
    <name type="synonym">Nephila clavata</name>
    <dbReference type="NCBI Taxonomy" id="2740835"/>
    <lineage>
        <taxon>Eukaryota</taxon>
        <taxon>Metazoa</taxon>
        <taxon>Ecdysozoa</taxon>
        <taxon>Arthropoda</taxon>
        <taxon>Chelicerata</taxon>
        <taxon>Arachnida</taxon>
        <taxon>Araneae</taxon>
        <taxon>Araneomorphae</taxon>
        <taxon>Entelegynae</taxon>
        <taxon>Araneoidea</taxon>
        <taxon>Nephilidae</taxon>
        <taxon>Trichonephila</taxon>
    </lineage>
</organism>